<feature type="domain" description="Solute-binding protein family 3/N-terminal" evidence="4">
    <location>
        <begin position="44"/>
        <end position="277"/>
    </location>
</feature>
<dbReference type="Pfam" id="PF00497">
    <property type="entry name" value="SBP_bac_3"/>
    <property type="match status" value="1"/>
</dbReference>
<comment type="similarity">
    <text evidence="1">Belongs to the bacterial solute-binding protein 3 family.</text>
</comment>
<proteinExistence type="inferred from homology"/>
<dbReference type="GO" id="GO:0030288">
    <property type="term" value="C:outer membrane-bounded periplasmic space"/>
    <property type="evidence" value="ECO:0007669"/>
    <property type="project" value="TreeGrafter"/>
</dbReference>
<evidence type="ECO:0000313" key="5">
    <source>
        <dbReference type="EMBL" id="MBH9578970.1"/>
    </source>
</evidence>
<protein>
    <submittedName>
        <fullName evidence="5">Amino acid ABC transporter substrate-binding protein</fullName>
    </submittedName>
</protein>
<evidence type="ECO:0000256" key="3">
    <source>
        <dbReference type="ARBA" id="ARBA00022729"/>
    </source>
</evidence>
<dbReference type="Proteomes" id="UP000613266">
    <property type="component" value="Unassembled WGS sequence"/>
</dbReference>
<evidence type="ECO:0000259" key="4">
    <source>
        <dbReference type="SMART" id="SM00062"/>
    </source>
</evidence>
<dbReference type="SUPFAM" id="SSF53850">
    <property type="entry name" value="Periplasmic binding protein-like II"/>
    <property type="match status" value="1"/>
</dbReference>
<dbReference type="AlphaFoldDB" id="A0A931JAC1"/>
<dbReference type="CDD" id="cd13688">
    <property type="entry name" value="PBP2_GltI_DEBP"/>
    <property type="match status" value="1"/>
</dbReference>
<dbReference type="EMBL" id="JAEDAK010000016">
    <property type="protein sequence ID" value="MBH9578970.1"/>
    <property type="molecule type" value="Genomic_DNA"/>
</dbReference>
<dbReference type="InterPro" id="IPR051455">
    <property type="entry name" value="Bact_solute-bind_prot3"/>
</dbReference>
<dbReference type="GO" id="GO:0005576">
    <property type="term" value="C:extracellular region"/>
    <property type="evidence" value="ECO:0007669"/>
    <property type="project" value="TreeGrafter"/>
</dbReference>
<sequence>MAPWWALEIDRMQRLPHLVVLAMLAAASLGAQAQTLGRIERSSTLTVAYRDGAMPFSYVLPGQKEPVGLAIDLCKEIAQGLKRDLNLHDLRIRYVAVPAAEAIHAIQQGKADIECSSTTDTRQRREEVSFSHHHFYAGVQLMTRVNAGVKDWKDIAKRSVTVTAGTSARDVLARHKLTKDLKFNVIEGADFAESFRHLNNGKADAWALENVLLVGMRASDRNPRAWEIVGEQLSVEPYALMFKKGDADFQRAVNKELERIFQSGEYQKMYERWFMQPIPPRNVNLKLEPGALLRAQMRRPKSVIPDWN</sequence>
<dbReference type="InterPro" id="IPR001638">
    <property type="entry name" value="Solute-binding_3/MltF_N"/>
</dbReference>
<name>A0A931JAC1_9BURK</name>
<dbReference type="SMART" id="SM00062">
    <property type="entry name" value="PBPb"/>
    <property type="match status" value="1"/>
</dbReference>
<accession>A0A931JAC1</accession>
<gene>
    <name evidence="5" type="ORF">I7X39_18930</name>
</gene>
<dbReference type="Gene3D" id="3.40.190.10">
    <property type="entry name" value="Periplasmic binding protein-like II"/>
    <property type="match status" value="2"/>
</dbReference>
<keyword evidence="6" id="KW-1185">Reference proteome</keyword>
<dbReference type="PANTHER" id="PTHR30085:SF2">
    <property type="entry name" value="GLUTAMATE_ASPARTATE IMPORT SOLUTE-BINDING PROTEIN"/>
    <property type="match status" value="1"/>
</dbReference>
<evidence type="ECO:0000256" key="1">
    <source>
        <dbReference type="ARBA" id="ARBA00010333"/>
    </source>
</evidence>
<keyword evidence="3" id="KW-0732">Signal</keyword>
<evidence type="ECO:0000313" key="6">
    <source>
        <dbReference type="Proteomes" id="UP000613266"/>
    </source>
</evidence>
<evidence type="ECO:0000256" key="2">
    <source>
        <dbReference type="ARBA" id="ARBA00022448"/>
    </source>
</evidence>
<dbReference type="GO" id="GO:0006865">
    <property type="term" value="P:amino acid transport"/>
    <property type="evidence" value="ECO:0007669"/>
    <property type="project" value="TreeGrafter"/>
</dbReference>
<reference evidence="5" key="1">
    <citation type="submission" date="2020-12" db="EMBL/GenBank/DDBJ databases">
        <title>The genome sequence of Inhella sp. 1Y17.</title>
        <authorList>
            <person name="Liu Y."/>
        </authorList>
    </citation>
    <scope>NUCLEOTIDE SEQUENCE</scope>
    <source>
        <strain evidence="5">1Y17</strain>
    </source>
</reference>
<keyword evidence="2" id="KW-0813">Transport</keyword>
<dbReference type="PANTHER" id="PTHR30085">
    <property type="entry name" value="AMINO ACID ABC TRANSPORTER PERMEASE"/>
    <property type="match status" value="1"/>
</dbReference>
<comment type="caution">
    <text evidence="5">The sequence shown here is derived from an EMBL/GenBank/DDBJ whole genome shotgun (WGS) entry which is preliminary data.</text>
</comment>
<organism evidence="5 6">
    <name type="scientific">Inhella proteolytica</name>
    <dbReference type="NCBI Taxonomy" id="2795029"/>
    <lineage>
        <taxon>Bacteria</taxon>
        <taxon>Pseudomonadati</taxon>
        <taxon>Pseudomonadota</taxon>
        <taxon>Betaproteobacteria</taxon>
        <taxon>Burkholderiales</taxon>
        <taxon>Sphaerotilaceae</taxon>
        <taxon>Inhella</taxon>
    </lineage>
</organism>